<keyword evidence="8" id="KW-0805">Transcription regulation</keyword>
<evidence type="ECO:0000256" key="10">
    <source>
        <dbReference type="ARBA" id="ARBA00023159"/>
    </source>
</evidence>
<dbReference type="RefSeq" id="WP_105330638.1">
    <property type="nucleotide sequence ID" value="NZ_PUHY01000010.1"/>
</dbReference>
<evidence type="ECO:0000256" key="5">
    <source>
        <dbReference type="ARBA" id="ARBA00022741"/>
    </source>
</evidence>
<keyword evidence="9" id="KW-0238">DNA-binding</keyword>
<dbReference type="SUPFAM" id="SSF52540">
    <property type="entry name" value="P-loop containing nucleoside triphosphate hydrolases"/>
    <property type="match status" value="1"/>
</dbReference>
<keyword evidence="6" id="KW-0067">ATP-binding</keyword>
<keyword evidence="3" id="KW-0678">Repressor</keyword>
<gene>
    <name evidence="13" type="ORF">C5Y83_15590</name>
</gene>
<evidence type="ECO:0000256" key="9">
    <source>
        <dbReference type="ARBA" id="ARBA00023125"/>
    </source>
</evidence>
<keyword evidence="11" id="KW-0804">Transcription</keyword>
<dbReference type="AlphaFoldDB" id="A0A2S8FRV4"/>
<evidence type="ECO:0000256" key="7">
    <source>
        <dbReference type="ARBA" id="ARBA00023012"/>
    </source>
</evidence>
<dbReference type="GO" id="GO:0005737">
    <property type="term" value="C:cytoplasm"/>
    <property type="evidence" value="ECO:0007669"/>
    <property type="project" value="UniProtKB-SubCell"/>
</dbReference>
<reference evidence="13 14" key="1">
    <citation type="submission" date="2018-02" db="EMBL/GenBank/DDBJ databases">
        <title>Comparative genomes isolates from brazilian mangrove.</title>
        <authorList>
            <person name="Araujo J.E."/>
            <person name="Taketani R.G."/>
            <person name="Silva M.C.P."/>
            <person name="Loureco M.V."/>
            <person name="Andreote F.D."/>
        </authorList>
    </citation>
    <scope>NUCLEOTIDE SEQUENCE [LARGE SCALE GENOMIC DNA]</scope>
    <source>
        <strain evidence="13 14">Hex-1 MGV</strain>
    </source>
</reference>
<organism evidence="13 14">
    <name type="scientific">Blastopirellula marina</name>
    <dbReference type="NCBI Taxonomy" id="124"/>
    <lineage>
        <taxon>Bacteria</taxon>
        <taxon>Pseudomonadati</taxon>
        <taxon>Planctomycetota</taxon>
        <taxon>Planctomycetia</taxon>
        <taxon>Pirellulales</taxon>
        <taxon>Pirellulaceae</taxon>
        <taxon>Blastopirellula</taxon>
    </lineage>
</organism>
<dbReference type="InterPro" id="IPR058031">
    <property type="entry name" value="AAA_lid_NorR"/>
</dbReference>
<dbReference type="Gene3D" id="1.10.8.60">
    <property type="match status" value="1"/>
</dbReference>
<dbReference type="GO" id="GO:0006355">
    <property type="term" value="P:regulation of DNA-templated transcription"/>
    <property type="evidence" value="ECO:0007669"/>
    <property type="project" value="InterPro"/>
</dbReference>
<dbReference type="Gene3D" id="3.40.50.300">
    <property type="entry name" value="P-loop containing nucleotide triphosphate hydrolases"/>
    <property type="match status" value="1"/>
</dbReference>
<dbReference type="GO" id="GO:0000160">
    <property type="term" value="P:phosphorelay signal transduction system"/>
    <property type="evidence" value="ECO:0007669"/>
    <property type="project" value="UniProtKB-KW"/>
</dbReference>
<dbReference type="OrthoDB" id="213520at2"/>
<dbReference type="Pfam" id="PF02954">
    <property type="entry name" value="HTH_8"/>
    <property type="match status" value="1"/>
</dbReference>
<dbReference type="PANTHER" id="PTHR32071">
    <property type="entry name" value="TRANSCRIPTIONAL REGULATORY PROTEIN"/>
    <property type="match status" value="1"/>
</dbReference>
<dbReference type="Proteomes" id="UP000238322">
    <property type="component" value="Unassembled WGS sequence"/>
</dbReference>
<feature type="domain" description="Sigma-54 factor interaction" evidence="12">
    <location>
        <begin position="187"/>
        <end position="392"/>
    </location>
</feature>
<evidence type="ECO:0000256" key="11">
    <source>
        <dbReference type="ARBA" id="ARBA00023163"/>
    </source>
</evidence>
<dbReference type="InterPro" id="IPR009057">
    <property type="entry name" value="Homeodomain-like_sf"/>
</dbReference>
<keyword evidence="5" id="KW-0547">Nucleotide-binding</keyword>
<evidence type="ECO:0000256" key="6">
    <source>
        <dbReference type="ARBA" id="ARBA00022840"/>
    </source>
</evidence>
<evidence type="ECO:0000256" key="1">
    <source>
        <dbReference type="ARBA" id="ARBA00004496"/>
    </source>
</evidence>
<keyword evidence="7" id="KW-0902">Two-component regulatory system</keyword>
<dbReference type="InterPro" id="IPR002197">
    <property type="entry name" value="HTH_Fis"/>
</dbReference>
<dbReference type="PRINTS" id="PR01590">
    <property type="entry name" value="HTHFIS"/>
</dbReference>
<dbReference type="InterPro" id="IPR027417">
    <property type="entry name" value="P-loop_NTPase"/>
</dbReference>
<evidence type="ECO:0000256" key="8">
    <source>
        <dbReference type="ARBA" id="ARBA00023015"/>
    </source>
</evidence>
<evidence type="ECO:0000259" key="12">
    <source>
        <dbReference type="PROSITE" id="PS50045"/>
    </source>
</evidence>
<dbReference type="Pfam" id="PF14532">
    <property type="entry name" value="Sigma54_activ_2"/>
    <property type="match status" value="1"/>
</dbReference>
<name>A0A2S8FRV4_9BACT</name>
<evidence type="ECO:0000313" key="13">
    <source>
        <dbReference type="EMBL" id="PQO34908.1"/>
    </source>
</evidence>
<dbReference type="InterPro" id="IPR002078">
    <property type="entry name" value="Sigma_54_int"/>
</dbReference>
<proteinExistence type="predicted"/>
<evidence type="ECO:0000256" key="3">
    <source>
        <dbReference type="ARBA" id="ARBA00022491"/>
    </source>
</evidence>
<dbReference type="GO" id="GO:0005524">
    <property type="term" value="F:ATP binding"/>
    <property type="evidence" value="ECO:0007669"/>
    <property type="project" value="UniProtKB-KW"/>
</dbReference>
<dbReference type="Gene3D" id="1.10.10.60">
    <property type="entry name" value="Homeodomain-like"/>
    <property type="match status" value="1"/>
</dbReference>
<keyword evidence="10" id="KW-0010">Activator</keyword>
<sequence>MRSLLESLPDHVNSFVCSFAVPSPPRKPTTFLLQAFDLSAWPIVLFGEGNSVRYLNTAAEKALGVSRDELLEQAAKYHGLGQLPKPLQVVADLCPASNVWLGEVGTREVTLAVSDEDTDVVTWRAIFVPLADSQDTDDVSLVRNVVVMLGPPDRFPHTGPLQPQEEIHAALQALRHEYRGKYSVSHLVGVSTAMIRVRRLVDLASQSRVPVLVIGQPGTGKEKVARTICYSSHHGQVGPVITIQGELMDAEIMQTTIRAFARRCLDDDEANRASLILLNAEKLDLGAQSELLHLVDLIDVDLRILSTSEESLLTLARRGQFREDLAFRLSTLEIALPPLCDRPEDIPYLAQAVLEELNVTSDRQLQSISSDAIDRLQQHEWPGNIDELHEMLTAAHEVATGFTLNLTDFPMAVSHAPRKVTEAKEPDSIDLDTALETYERQIIERTLKAAKGNKTQAAHMLSISRARLHRRIEQWGLE</sequence>
<keyword evidence="4" id="KW-0597">Phosphoprotein</keyword>
<dbReference type="Pfam" id="PF25601">
    <property type="entry name" value="AAA_lid_14"/>
    <property type="match status" value="1"/>
</dbReference>
<dbReference type="PROSITE" id="PS50045">
    <property type="entry name" value="SIGMA54_INTERACT_4"/>
    <property type="match status" value="1"/>
</dbReference>
<evidence type="ECO:0000313" key="14">
    <source>
        <dbReference type="Proteomes" id="UP000238322"/>
    </source>
</evidence>
<comment type="subcellular location">
    <subcellularLocation>
        <location evidence="1">Cytoplasm</location>
    </subcellularLocation>
</comment>
<dbReference type="CDD" id="cd00009">
    <property type="entry name" value="AAA"/>
    <property type="match status" value="1"/>
</dbReference>
<evidence type="ECO:0000256" key="4">
    <source>
        <dbReference type="ARBA" id="ARBA00022553"/>
    </source>
</evidence>
<accession>A0A2S8FRV4</accession>
<dbReference type="GO" id="GO:0043565">
    <property type="term" value="F:sequence-specific DNA binding"/>
    <property type="evidence" value="ECO:0007669"/>
    <property type="project" value="InterPro"/>
</dbReference>
<keyword evidence="2" id="KW-0963">Cytoplasm</keyword>
<comment type="caution">
    <text evidence="13">The sequence shown here is derived from an EMBL/GenBank/DDBJ whole genome shotgun (WGS) entry which is preliminary data.</text>
</comment>
<dbReference type="SUPFAM" id="SSF46689">
    <property type="entry name" value="Homeodomain-like"/>
    <property type="match status" value="1"/>
</dbReference>
<dbReference type="PANTHER" id="PTHR32071:SF95">
    <property type="entry name" value="DNA-BINDING TRANSCRIPTIONAL REGULATOR NTRC"/>
    <property type="match status" value="1"/>
</dbReference>
<protein>
    <recommendedName>
        <fullName evidence="12">Sigma-54 factor interaction domain-containing protein</fullName>
    </recommendedName>
</protein>
<dbReference type="EMBL" id="PUHY01000010">
    <property type="protein sequence ID" value="PQO34908.1"/>
    <property type="molecule type" value="Genomic_DNA"/>
</dbReference>
<evidence type="ECO:0000256" key="2">
    <source>
        <dbReference type="ARBA" id="ARBA00022490"/>
    </source>
</evidence>